<dbReference type="Proteomes" id="UP000250266">
    <property type="component" value="Unassembled WGS sequence"/>
</dbReference>
<name>A0A8E2JKM0_9PEZI</name>
<dbReference type="OrthoDB" id="5374070at2759"/>
<feature type="coiled-coil region" evidence="1">
    <location>
        <begin position="144"/>
        <end position="178"/>
    </location>
</feature>
<gene>
    <name evidence="2" type="ORF">K432DRAFT_412816</name>
</gene>
<feature type="coiled-coil region" evidence="1">
    <location>
        <begin position="35"/>
        <end position="62"/>
    </location>
</feature>
<dbReference type="EMBL" id="KV744808">
    <property type="protein sequence ID" value="OCK86165.1"/>
    <property type="molecule type" value="Genomic_DNA"/>
</dbReference>
<evidence type="ECO:0000313" key="2">
    <source>
        <dbReference type="EMBL" id="OCK86165.1"/>
    </source>
</evidence>
<evidence type="ECO:0000256" key="1">
    <source>
        <dbReference type="SAM" id="Coils"/>
    </source>
</evidence>
<evidence type="ECO:0000313" key="3">
    <source>
        <dbReference type="Proteomes" id="UP000250266"/>
    </source>
</evidence>
<keyword evidence="3" id="KW-1185">Reference proteome</keyword>
<dbReference type="AlphaFoldDB" id="A0A8E2JKM0"/>
<protein>
    <submittedName>
        <fullName evidence="2">Uncharacterized protein</fullName>
    </submittedName>
</protein>
<proteinExistence type="predicted"/>
<organism evidence="2 3">
    <name type="scientific">Lepidopterella palustris CBS 459.81</name>
    <dbReference type="NCBI Taxonomy" id="1314670"/>
    <lineage>
        <taxon>Eukaryota</taxon>
        <taxon>Fungi</taxon>
        <taxon>Dikarya</taxon>
        <taxon>Ascomycota</taxon>
        <taxon>Pezizomycotina</taxon>
        <taxon>Dothideomycetes</taxon>
        <taxon>Pleosporomycetidae</taxon>
        <taxon>Mytilinidiales</taxon>
        <taxon>Argynnaceae</taxon>
        <taxon>Lepidopterella</taxon>
    </lineage>
</organism>
<reference evidence="2 3" key="1">
    <citation type="journal article" date="2016" name="Nat. Commun.">
        <title>Ectomycorrhizal ecology is imprinted in the genome of the dominant symbiotic fungus Cenococcum geophilum.</title>
        <authorList>
            <consortium name="DOE Joint Genome Institute"/>
            <person name="Peter M."/>
            <person name="Kohler A."/>
            <person name="Ohm R.A."/>
            <person name="Kuo A."/>
            <person name="Krutzmann J."/>
            <person name="Morin E."/>
            <person name="Arend M."/>
            <person name="Barry K.W."/>
            <person name="Binder M."/>
            <person name="Choi C."/>
            <person name="Clum A."/>
            <person name="Copeland A."/>
            <person name="Grisel N."/>
            <person name="Haridas S."/>
            <person name="Kipfer T."/>
            <person name="LaButti K."/>
            <person name="Lindquist E."/>
            <person name="Lipzen A."/>
            <person name="Maire R."/>
            <person name="Meier B."/>
            <person name="Mihaltcheva S."/>
            <person name="Molinier V."/>
            <person name="Murat C."/>
            <person name="Poggeler S."/>
            <person name="Quandt C.A."/>
            <person name="Sperisen C."/>
            <person name="Tritt A."/>
            <person name="Tisserant E."/>
            <person name="Crous P.W."/>
            <person name="Henrissat B."/>
            <person name="Nehls U."/>
            <person name="Egli S."/>
            <person name="Spatafora J.W."/>
            <person name="Grigoriev I.V."/>
            <person name="Martin F.M."/>
        </authorList>
    </citation>
    <scope>NUCLEOTIDE SEQUENCE [LARGE SCALE GENOMIC DNA]</scope>
    <source>
        <strain evidence="2 3">CBS 459.81</strain>
    </source>
</reference>
<accession>A0A8E2JKM0</accession>
<sequence>MAEVFPILSAISTASNLLFSFANQIKKYRQVSDRLFDLQENLDACEITLESWRRKYDVQERRSIVYMHVFFGRSGWEKIQRTLGSIKIISKTIDKEIDGVVAGATKFRPRGAPQGQYGSKYDEQLVRDCLRRISRNTAWTRKFNLSVLGKADDLQIELERLNRKLIILERLSDGYLEREHPDVFHDIRRLPGRRVILRVGDSRMAEIQKKLLEALSARKDAELLHRAGQGSQCHIGISVPQIHKRDFAFLLTNGDRTHEILIHPVKFRQVTDRNRLQPSISAAVPALIRDATLPCYMLPLNAPLSTGFQVSMPKVNLLSDLEFREPLSRAINEQQNLLSQQVIHPQDQVAIAAGLIQGCFRLLGSSWLSFLDSRNIRWRRSADGRWTTMMAASSGDGSTTRTLEQILNAGRARRDRRDLTKHTQMFRIGLLLVELALKTPVTYIEFDPQTSGAKVFIDQLGVDALDAHDIAAEVESRTNILYGNVVFFCLSVLQDREMMGNKEIESSYYKDVISQAEELESLVRVERRRGSPSPH</sequence>
<keyword evidence="1" id="KW-0175">Coiled coil</keyword>